<evidence type="ECO:0000313" key="1">
    <source>
        <dbReference type="EMBL" id="KAI3367186.1"/>
    </source>
</evidence>
<gene>
    <name evidence="1" type="ORF">L3Q82_008241</name>
</gene>
<sequence>MEGQGMHSITMLTVTVKRLTRGQRSALSHSKAIDPAASTALPEHPGSCLCDKDIHLPDMKILFMPIPNDSKYDELAHYGGMDGVTASMYGDPHAPRPLPQVHHLNHGPPLHASQHYGAHAPHPNVMPTSMGSAVNDVLKRDKDQIYGHPLFPLLALVFEKCELATCTPREPGVAGGDVCSSDSFNEDIAVFAKQVHELCDNFCHRYISCLKGKMPIDLVIDERDGSSKSDHEELSGSSTNLADHNPASWRDHDDATSTHSAGTPGPSSGGHASQSGDNSSEQGSVVSSLGPGQGPHSARSMWLSSPEGGHSCLALYGRDVHSGVNALPVRGERPCISGEAIVICSIPGMTERYLPDGRVRGLREGAEKGGRRGGDGLDNSVASPGTGDDDDPDKDKKRQKKRGIFPKVATNIMRAWLFQHLTHPYPSEEQKKQLAQDTGLTILQVNN</sequence>
<accession>A0ACB8WHH8</accession>
<keyword evidence="2" id="KW-1185">Reference proteome</keyword>
<name>A0ACB8WHH8_9TELE</name>
<comment type="caution">
    <text evidence="1">The sequence shown here is derived from an EMBL/GenBank/DDBJ whole genome shotgun (WGS) entry which is preliminary data.</text>
</comment>
<protein>
    <submittedName>
        <fullName evidence="1">Uncharacterized protein</fullName>
    </submittedName>
</protein>
<organism evidence="1 2">
    <name type="scientific">Scortum barcoo</name>
    <name type="common">barcoo grunter</name>
    <dbReference type="NCBI Taxonomy" id="214431"/>
    <lineage>
        <taxon>Eukaryota</taxon>
        <taxon>Metazoa</taxon>
        <taxon>Chordata</taxon>
        <taxon>Craniata</taxon>
        <taxon>Vertebrata</taxon>
        <taxon>Euteleostomi</taxon>
        <taxon>Actinopterygii</taxon>
        <taxon>Neopterygii</taxon>
        <taxon>Teleostei</taxon>
        <taxon>Neoteleostei</taxon>
        <taxon>Acanthomorphata</taxon>
        <taxon>Eupercaria</taxon>
        <taxon>Centrarchiformes</taxon>
        <taxon>Terapontoidei</taxon>
        <taxon>Terapontidae</taxon>
        <taxon>Scortum</taxon>
    </lineage>
</organism>
<reference evidence="1" key="1">
    <citation type="submission" date="2022-04" db="EMBL/GenBank/DDBJ databases">
        <title>Jade perch genome.</title>
        <authorList>
            <person name="Chao B."/>
        </authorList>
    </citation>
    <scope>NUCLEOTIDE SEQUENCE</scope>
    <source>
        <strain evidence="1">CB-2022</strain>
    </source>
</reference>
<evidence type="ECO:0000313" key="2">
    <source>
        <dbReference type="Proteomes" id="UP000831701"/>
    </source>
</evidence>
<proteinExistence type="predicted"/>
<dbReference type="EMBL" id="CM041539">
    <property type="protein sequence ID" value="KAI3367186.1"/>
    <property type="molecule type" value="Genomic_DNA"/>
</dbReference>
<dbReference type="Proteomes" id="UP000831701">
    <property type="component" value="Chromosome 9"/>
</dbReference>